<feature type="domain" description="Ig-like" evidence="11">
    <location>
        <begin position="436"/>
        <end position="531"/>
    </location>
</feature>
<dbReference type="AlphaFoldDB" id="A0A0H3YFE9"/>
<dbReference type="InterPro" id="IPR013098">
    <property type="entry name" value="Ig_I-set"/>
</dbReference>
<dbReference type="Pfam" id="PF08205">
    <property type="entry name" value="C2-set_2"/>
    <property type="match status" value="1"/>
</dbReference>
<dbReference type="EMBL" id="KT163765">
    <property type="protein sequence ID" value="AKN21715.1"/>
    <property type="molecule type" value="mRNA"/>
</dbReference>
<keyword evidence="6" id="KW-0325">Glycoprotein</keyword>
<organism evidence="12">
    <name type="scientific">Schmidtea mediterranea</name>
    <name type="common">Freshwater planarian flatworm</name>
    <dbReference type="NCBI Taxonomy" id="79327"/>
    <lineage>
        <taxon>Eukaryota</taxon>
        <taxon>Metazoa</taxon>
        <taxon>Spiralia</taxon>
        <taxon>Lophotrochozoa</taxon>
        <taxon>Platyhelminthes</taxon>
        <taxon>Rhabditophora</taxon>
        <taxon>Seriata</taxon>
        <taxon>Tricladida</taxon>
        <taxon>Continenticola</taxon>
        <taxon>Geoplanoidea</taxon>
        <taxon>Dugesiidae</taxon>
        <taxon>Schmidtea</taxon>
    </lineage>
</organism>
<evidence type="ECO:0000256" key="2">
    <source>
        <dbReference type="ARBA" id="ARBA00022692"/>
    </source>
</evidence>
<dbReference type="SMART" id="SM00409">
    <property type="entry name" value="IG"/>
    <property type="match status" value="4"/>
</dbReference>
<dbReference type="OrthoDB" id="6413693at2759"/>
<dbReference type="GO" id="GO:0098609">
    <property type="term" value="P:cell-cell adhesion"/>
    <property type="evidence" value="ECO:0007669"/>
    <property type="project" value="TreeGrafter"/>
</dbReference>
<keyword evidence="7" id="KW-0393">Immunoglobulin domain</keyword>
<dbReference type="InterPro" id="IPR013106">
    <property type="entry name" value="Ig_V-set"/>
</dbReference>
<proteinExistence type="evidence at transcript level"/>
<dbReference type="Pfam" id="PF13927">
    <property type="entry name" value="Ig_3"/>
    <property type="match status" value="1"/>
</dbReference>
<keyword evidence="10" id="KW-0732">Signal</keyword>
<evidence type="ECO:0000256" key="10">
    <source>
        <dbReference type="SAM" id="SignalP"/>
    </source>
</evidence>
<keyword evidence="3 9" id="KW-1133">Transmembrane helix</keyword>
<feature type="compositionally biased region" description="Polar residues" evidence="8">
    <location>
        <begin position="847"/>
        <end position="858"/>
    </location>
</feature>
<dbReference type="GO" id="GO:0005911">
    <property type="term" value="C:cell-cell junction"/>
    <property type="evidence" value="ECO:0007669"/>
    <property type="project" value="TreeGrafter"/>
</dbReference>
<dbReference type="PANTHER" id="PTHR11640:SF31">
    <property type="entry name" value="IRREGULAR CHIASM C-ROUGHEST PROTEIN-RELATED"/>
    <property type="match status" value="1"/>
</dbReference>
<dbReference type="PROSITE" id="PS50835">
    <property type="entry name" value="IG_LIKE"/>
    <property type="match status" value="5"/>
</dbReference>
<sequence>MLLKLFIFIISLKFIFGNENYINVHPENQRVTLNSTVTIQCRVQPIKNMKVYWVKSGFGLGETRSDIRSFGMVGNKVRYDIPNDLSAGNYDLQITDVNLEDEGDFYCQMNIKNNAITSQRAQLHVLVASGPPKIIQIGNQGMGPEKLRNENSPIVVDNGDLMALRCQAERGRPGARLTWMIDNEIIEPDLSGNFNGIISGTITNISKKIVNNTKLRDSFSTLKAKVNQLLNGKSIKCSATNRGFEKFNFPEAKAKIEIHVAPTVTMDIVSQNLGNEFSENDWITISCSALGRPDKFLWKWYINDNEVMNDNRSSYKIKATRTMNKAVVKCIANNGKEGHDLRMLNVKYGPQFKDDSPPLYPANIGDDVTLTCNTDSNPMANIYWQRESNNDIIGHGTILYRKNIQELDFGTYICTAGVENFDLKSKKIILAKRIKPMIRENPDHRASLGRSVQAKCVIDSIPIANHNQIMWLYRGRRLINDNTKYSISTEKYVDHSISILSINNIQASDFGQYNCSVTTDLGSASKVMVLSKTSPIPLILIVGGTVFITMVMMIVIIALCVCKRGICSNKYQKGSPTNRINSNNSTDPLKSPQFEMDYQCQPNFFQWIPNNNREQVKSSFVRYGQDVDDRSSIRNGSINQYRGLDMCSTYTSSIPGSQNGEKPIRNPDIDDVYKEEFYPSSNPAMMCSMHITPTGSGAINRASPCNAHPYSVPQHQISLPQYNFTSFANPPYLSNYLPGSNNNFALPSYPVHSPSSEPGINGGSGLMIPPVLPPIDTNDANHNVELGLSPQQTSFIKPGMTISQNMANYLSPNIRPKPNSYNYTLSGNSNDGNSFKSRTLDRRGPISSFTNVDQTTNI</sequence>
<feature type="domain" description="Ig-like" evidence="11">
    <location>
        <begin position="132"/>
        <end position="257"/>
    </location>
</feature>
<dbReference type="GO" id="GO:0050839">
    <property type="term" value="F:cell adhesion molecule binding"/>
    <property type="evidence" value="ECO:0007669"/>
    <property type="project" value="TreeGrafter"/>
</dbReference>
<evidence type="ECO:0000256" key="3">
    <source>
        <dbReference type="ARBA" id="ARBA00022989"/>
    </source>
</evidence>
<dbReference type="InterPro" id="IPR003598">
    <property type="entry name" value="Ig_sub2"/>
</dbReference>
<feature type="chain" id="PRO_5005204508" evidence="10">
    <location>
        <begin position="18"/>
        <end position="858"/>
    </location>
</feature>
<evidence type="ECO:0000259" key="11">
    <source>
        <dbReference type="PROSITE" id="PS50835"/>
    </source>
</evidence>
<evidence type="ECO:0000256" key="8">
    <source>
        <dbReference type="SAM" id="MobiDB-lite"/>
    </source>
</evidence>
<feature type="compositionally biased region" description="Polar residues" evidence="8">
    <location>
        <begin position="827"/>
        <end position="837"/>
    </location>
</feature>
<evidence type="ECO:0000256" key="5">
    <source>
        <dbReference type="ARBA" id="ARBA00023157"/>
    </source>
</evidence>
<accession>A0A0H3YFE9</accession>
<comment type="subcellular location">
    <subcellularLocation>
        <location evidence="1">Membrane</location>
        <topology evidence="1">Single-pass type I membrane protein</topology>
    </subcellularLocation>
</comment>
<feature type="transmembrane region" description="Helical" evidence="9">
    <location>
        <begin position="538"/>
        <end position="562"/>
    </location>
</feature>
<feature type="domain" description="Ig-like" evidence="11">
    <location>
        <begin position="20"/>
        <end position="124"/>
    </location>
</feature>
<name>A0A0H3YFE9_SCHMD</name>
<feature type="domain" description="Ig-like" evidence="11">
    <location>
        <begin position="350"/>
        <end position="416"/>
    </location>
</feature>
<dbReference type="SMART" id="SM00406">
    <property type="entry name" value="IGv"/>
    <property type="match status" value="2"/>
</dbReference>
<dbReference type="SMART" id="SM00408">
    <property type="entry name" value="IGc2"/>
    <property type="match status" value="3"/>
</dbReference>
<feature type="region of interest" description="Disordered" evidence="8">
    <location>
        <begin position="827"/>
        <end position="858"/>
    </location>
</feature>
<protein>
    <submittedName>
        <fullName evidence="12">NEPH-2</fullName>
    </submittedName>
</protein>
<dbReference type="InterPro" id="IPR051275">
    <property type="entry name" value="Cell_adhesion_signaling"/>
</dbReference>
<feature type="signal peptide" evidence="10">
    <location>
        <begin position="1"/>
        <end position="17"/>
    </location>
</feature>
<evidence type="ECO:0000256" key="1">
    <source>
        <dbReference type="ARBA" id="ARBA00004479"/>
    </source>
</evidence>
<dbReference type="Pfam" id="PF07679">
    <property type="entry name" value="I-set"/>
    <property type="match status" value="1"/>
</dbReference>
<dbReference type="SUPFAM" id="SSF48726">
    <property type="entry name" value="Immunoglobulin"/>
    <property type="match status" value="4"/>
</dbReference>
<evidence type="ECO:0000313" key="12">
    <source>
        <dbReference type="EMBL" id="AKN21715.1"/>
    </source>
</evidence>
<reference evidence="12" key="1">
    <citation type="journal article" date="2015" name="Elife">
        <title>Stem cells and fluid flow drive cyst formation in an invertebrate excretory organ.</title>
        <authorList>
            <person name="Thi-Kim Vu H."/>
            <person name="Rink J.C."/>
            <person name="McKinney S.A."/>
            <person name="McClain M."/>
            <person name="Lakshmanaperumal N."/>
            <person name="Alexander R."/>
            <person name="Sanchez Alvarado A."/>
        </authorList>
    </citation>
    <scope>NUCLEOTIDE SEQUENCE</scope>
</reference>
<gene>
    <name evidence="12" type="primary">NEPH-2</name>
</gene>
<dbReference type="InterPro" id="IPR036179">
    <property type="entry name" value="Ig-like_dom_sf"/>
</dbReference>
<evidence type="ECO:0000256" key="7">
    <source>
        <dbReference type="ARBA" id="ARBA00023319"/>
    </source>
</evidence>
<keyword evidence="4 9" id="KW-0472">Membrane</keyword>
<dbReference type="InterPro" id="IPR007110">
    <property type="entry name" value="Ig-like_dom"/>
</dbReference>
<dbReference type="InterPro" id="IPR013783">
    <property type="entry name" value="Ig-like_fold"/>
</dbReference>
<dbReference type="Gene3D" id="2.60.40.10">
    <property type="entry name" value="Immunoglobulins"/>
    <property type="match status" value="5"/>
</dbReference>
<dbReference type="InterPro" id="IPR003599">
    <property type="entry name" value="Ig_sub"/>
</dbReference>
<dbReference type="PANTHER" id="PTHR11640">
    <property type="entry name" value="NEPHRIN"/>
    <property type="match status" value="1"/>
</dbReference>
<keyword evidence="5" id="KW-1015">Disulfide bond</keyword>
<dbReference type="Pfam" id="PF07686">
    <property type="entry name" value="V-set"/>
    <property type="match status" value="1"/>
</dbReference>
<feature type="domain" description="Ig-like" evidence="11">
    <location>
        <begin position="262"/>
        <end position="347"/>
    </location>
</feature>
<dbReference type="GO" id="GO:0005886">
    <property type="term" value="C:plasma membrane"/>
    <property type="evidence" value="ECO:0007669"/>
    <property type="project" value="TreeGrafter"/>
</dbReference>
<keyword evidence="2 9" id="KW-0812">Transmembrane</keyword>
<evidence type="ECO:0000256" key="4">
    <source>
        <dbReference type="ARBA" id="ARBA00023136"/>
    </source>
</evidence>
<evidence type="ECO:0000256" key="6">
    <source>
        <dbReference type="ARBA" id="ARBA00023180"/>
    </source>
</evidence>
<dbReference type="InterPro" id="IPR013162">
    <property type="entry name" value="CD80_C2-set"/>
</dbReference>
<evidence type="ECO:0000256" key="9">
    <source>
        <dbReference type="SAM" id="Phobius"/>
    </source>
</evidence>